<dbReference type="Proteomes" id="UP000585474">
    <property type="component" value="Unassembled WGS sequence"/>
</dbReference>
<sequence>MELNRAQQLVSESSGIGMMASIRSRGTTAIFLIISMIDSNACLKIARPPFEPSTIGKLQAYEPFYQHVISPKNEVFGRVLLLSLRIEGQASLLDDFSLESRNPKSGSVSGSMGFKTLGQKMTTPADTPPMVASILIDQVPLPVPTPALALVDQLEVKPSLLGISLLGKHKGKQLMGDLSLRRPKQSVGMAASAPKFSTSELGKQVMVDNSAKNHDTSLALVLQRAEAILERMKQQLGKLKKTKIKMGSLESELNKAKLTMAATDHLKADLAYAEQARDDSYVAANLDHNETVIAIAQRDEALQELTELWAVACGLVYKRVFNKGID</sequence>
<feature type="coiled-coil region" evidence="1">
    <location>
        <begin position="222"/>
        <end position="259"/>
    </location>
</feature>
<comment type="caution">
    <text evidence="2">The sequence shown here is derived from an EMBL/GenBank/DDBJ whole genome shotgun (WGS) entry which is preliminary data.</text>
</comment>
<name>A0A7J0H5Q1_9ERIC</name>
<dbReference type="EMBL" id="BJWL01000027">
    <property type="protein sequence ID" value="GFZ18420.1"/>
    <property type="molecule type" value="Genomic_DNA"/>
</dbReference>
<accession>A0A7J0H5Q1</accession>
<proteinExistence type="predicted"/>
<evidence type="ECO:0000256" key="1">
    <source>
        <dbReference type="SAM" id="Coils"/>
    </source>
</evidence>
<protein>
    <submittedName>
        <fullName evidence="2">Uncharacterized protein</fullName>
    </submittedName>
</protein>
<evidence type="ECO:0000313" key="2">
    <source>
        <dbReference type="EMBL" id="GFZ18420.1"/>
    </source>
</evidence>
<dbReference type="AlphaFoldDB" id="A0A7J0H5Q1"/>
<organism evidence="2 3">
    <name type="scientific">Actinidia rufa</name>
    <dbReference type="NCBI Taxonomy" id="165716"/>
    <lineage>
        <taxon>Eukaryota</taxon>
        <taxon>Viridiplantae</taxon>
        <taxon>Streptophyta</taxon>
        <taxon>Embryophyta</taxon>
        <taxon>Tracheophyta</taxon>
        <taxon>Spermatophyta</taxon>
        <taxon>Magnoliopsida</taxon>
        <taxon>eudicotyledons</taxon>
        <taxon>Gunneridae</taxon>
        <taxon>Pentapetalae</taxon>
        <taxon>asterids</taxon>
        <taxon>Ericales</taxon>
        <taxon>Actinidiaceae</taxon>
        <taxon>Actinidia</taxon>
    </lineage>
</organism>
<dbReference type="OrthoDB" id="5980302at2759"/>
<keyword evidence="3" id="KW-1185">Reference proteome</keyword>
<reference evidence="2 3" key="1">
    <citation type="submission" date="2019-07" db="EMBL/GenBank/DDBJ databases">
        <title>De Novo Assembly of kiwifruit Actinidia rufa.</title>
        <authorList>
            <person name="Sugita-Konishi S."/>
            <person name="Sato K."/>
            <person name="Mori E."/>
            <person name="Abe Y."/>
            <person name="Kisaki G."/>
            <person name="Hamano K."/>
            <person name="Suezawa K."/>
            <person name="Otani M."/>
            <person name="Fukuda T."/>
            <person name="Manabe T."/>
            <person name="Gomi K."/>
            <person name="Tabuchi M."/>
            <person name="Akimitsu K."/>
            <person name="Kataoka I."/>
        </authorList>
    </citation>
    <scope>NUCLEOTIDE SEQUENCE [LARGE SCALE GENOMIC DNA]</scope>
    <source>
        <strain evidence="3">cv. Fuchu</strain>
    </source>
</reference>
<evidence type="ECO:0000313" key="3">
    <source>
        <dbReference type="Proteomes" id="UP000585474"/>
    </source>
</evidence>
<gene>
    <name evidence="2" type="ORF">Acr_27g0001590</name>
</gene>
<keyword evidence="1" id="KW-0175">Coiled coil</keyword>